<dbReference type="Proteomes" id="UP000815325">
    <property type="component" value="Unassembled WGS sequence"/>
</dbReference>
<evidence type="ECO:0000313" key="3">
    <source>
        <dbReference type="EMBL" id="KAF5826352.1"/>
    </source>
</evidence>
<dbReference type="InterPro" id="IPR058269">
    <property type="entry name" value="DUF7963"/>
</dbReference>
<gene>
    <name evidence="3" type="ORF">DUNSADRAFT_3459</name>
</gene>
<evidence type="ECO:0000256" key="1">
    <source>
        <dbReference type="SAM" id="MobiDB-lite"/>
    </source>
</evidence>
<organism evidence="3 4">
    <name type="scientific">Dunaliella salina</name>
    <name type="common">Green alga</name>
    <name type="synonym">Protococcus salinus</name>
    <dbReference type="NCBI Taxonomy" id="3046"/>
    <lineage>
        <taxon>Eukaryota</taxon>
        <taxon>Viridiplantae</taxon>
        <taxon>Chlorophyta</taxon>
        <taxon>core chlorophytes</taxon>
        <taxon>Chlorophyceae</taxon>
        <taxon>CS clade</taxon>
        <taxon>Chlamydomonadales</taxon>
        <taxon>Dunaliellaceae</taxon>
        <taxon>Dunaliella</taxon>
    </lineage>
</organism>
<keyword evidence="4" id="KW-1185">Reference proteome</keyword>
<accession>A0ABQ7FVD5</accession>
<feature type="domain" description="DUF7963" evidence="2">
    <location>
        <begin position="12"/>
        <end position="71"/>
    </location>
</feature>
<sequence>MQADVVFEATKKQKEAGKAWWWQCVSVVLVAVSTTQVLCKLQCKFCKQLLSPSNPPDVCKSHLKQKNCTGYRKGVQEGLIQVEEQEKGQEKGQQQQPGQQQEASTSNKRRATGQLRIDDMKGQRELAKEHLALFFFKNSIPLHLIDDPDLKAAFSLLGCDLPTRLKPQAES</sequence>
<name>A0ABQ7FVD5_DUNSA</name>
<feature type="compositionally biased region" description="Low complexity" evidence="1">
    <location>
        <begin position="91"/>
        <end position="102"/>
    </location>
</feature>
<evidence type="ECO:0000259" key="2">
    <source>
        <dbReference type="Pfam" id="PF25908"/>
    </source>
</evidence>
<dbReference type="Pfam" id="PF25908">
    <property type="entry name" value="DUF7963"/>
    <property type="match status" value="1"/>
</dbReference>
<reference evidence="3" key="1">
    <citation type="submission" date="2017-08" db="EMBL/GenBank/DDBJ databases">
        <authorList>
            <person name="Polle J.E."/>
            <person name="Barry K."/>
            <person name="Cushman J."/>
            <person name="Schmutz J."/>
            <person name="Tran D."/>
            <person name="Hathwaick L.T."/>
            <person name="Yim W.C."/>
            <person name="Jenkins J."/>
            <person name="Mckie-Krisberg Z.M."/>
            <person name="Prochnik S."/>
            <person name="Lindquist E."/>
            <person name="Dockter R.B."/>
            <person name="Adam C."/>
            <person name="Molina H."/>
            <person name="Bunkerborg J."/>
            <person name="Jin E."/>
            <person name="Buchheim M."/>
            <person name="Magnuson J."/>
        </authorList>
    </citation>
    <scope>NUCLEOTIDE SEQUENCE</scope>
    <source>
        <strain evidence="3">CCAP 19/18</strain>
    </source>
</reference>
<feature type="region of interest" description="Disordered" evidence="1">
    <location>
        <begin position="82"/>
        <end position="118"/>
    </location>
</feature>
<comment type="caution">
    <text evidence="3">The sequence shown here is derived from an EMBL/GenBank/DDBJ whole genome shotgun (WGS) entry which is preliminary data.</text>
</comment>
<proteinExistence type="predicted"/>
<evidence type="ECO:0000313" key="4">
    <source>
        <dbReference type="Proteomes" id="UP000815325"/>
    </source>
</evidence>
<dbReference type="EMBL" id="MU071008">
    <property type="protein sequence ID" value="KAF5826352.1"/>
    <property type="molecule type" value="Genomic_DNA"/>
</dbReference>
<protein>
    <recommendedName>
        <fullName evidence="2">DUF7963 domain-containing protein</fullName>
    </recommendedName>
</protein>